<evidence type="ECO:0000313" key="8">
    <source>
        <dbReference type="EMBL" id="SUB79577.1"/>
    </source>
</evidence>
<gene>
    <name evidence="8" type="ORF">NCTC13063_00844</name>
</gene>
<protein>
    <submittedName>
        <fullName evidence="8">Outer membrane protein assembly factor YaeT</fullName>
    </submittedName>
</protein>
<evidence type="ECO:0000256" key="1">
    <source>
        <dbReference type="ARBA" id="ARBA00004370"/>
    </source>
</evidence>
<name>A0AAQ1UHJ6_9BACT</name>
<evidence type="ECO:0000256" key="6">
    <source>
        <dbReference type="SAM" id="SignalP"/>
    </source>
</evidence>
<dbReference type="PANTHER" id="PTHR12815">
    <property type="entry name" value="SORTING AND ASSEMBLY MACHINERY SAMM50 PROTEIN FAMILY MEMBER"/>
    <property type="match status" value="1"/>
</dbReference>
<keyword evidence="2" id="KW-0812">Transmembrane</keyword>
<reference evidence="8 9" key="1">
    <citation type="submission" date="2018-06" db="EMBL/GenBank/DDBJ databases">
        <authorList>
            <consortium name="Pathogen Informatics"/>
            <person name="Doyle S."/>
        </authorList>
    </citation>
    <scope>NUCLEOTIDE SEQUENCE [LARGE SCALE GENOMIC DNA]</scope>
    <source>
        <strain evidence="8 9">NCTC13063</strain>
    </source>
</reference>
<dbReference type="RefSeq" id="WP_115153334.1">
    <property type="nucleotide sequence ID" value="NZ_DBFWLE010000018.1"/>
</dbReference>
<dbReference type="EMBL" id="UGTJ01000001">
    <property type="protein sequence ID" value="SUB79577.1"/>
    <property type="molecule type" value="Genomic_DNA"/>
</dbReference>
<sequence length="784" mass="89328">MKFRHYIYVFMAMVLGEALIASCSTTSAIPEGEQLFTGLKKITYVNYETNDHATSTQEEMEYVLASAPNGALFGSSYYRTPFPVRLWVWNAFSQSDNGMGKWIAKTFGSRPKLVGEVRPELRTSIAESQLKKSGYFNGKVNYEILTGHNPKKAKIAYTVDMGHLWTLDTVVYENFPSATDSLMTHTHANALLHKGDPFSVSTLESERRRITKLFRGDGYYYYNNSYASYLADTVNVPGKVALRLIMADSLSPRATHKWYIGNIDINFRKQIMEELGDSTRWHFLTVRYNGRRPPIRLGAILRDVKLHHGMPYSSDKEEQSRRSIQSMGLFSYNTLTFTPRDTSATCDSLDLTLDLVFDRPYDFYVEANAKGKTSGRMGPEMVLGLTKRNAFHGGEKLDVNVHGQYEWQTGHKSEGSSSGFNSYEYGADASVVMPRLLTPRSLFYTIVGREARPRRRPRQYYSTPTTTLKASTNVLNRADYFKRHVVSGELTYDWWTTASSHHTFSPLTLSYEYMQSKTAAFDSLLLANPYLQISMRDQFIPKMSYTYRYISPSELRNPITWEISVSEAGNAVSGIYAAFGEKWSRKNKTMFKNPFAQFFKVETDFVKRWRLSEHSSFLAHANVGVVWSYGNASQAPYYEQFYVGGANSVRAFNVRSIGPGKYVPSEGRFSYIDQTGDVKVLTNLEYRPRLFGDLYGALFLDAGNVWTLHQDDNRQGGQFKFKNFFRQMAVGTGVGIRYDMGMFVIRLDWGVGLHVPYETGRSGFYNVKNFHDAQSIHLAVGYPF</sequence>
<evidence type="ECO:0000259" key="7">
    <source>
        <dbReference type="Pfam" id="PF01103"/>
    </source>
</evidence>
<dbReference type="InterPro" id="IPR000184">
    <property type="entry name" value="Bac_surfAg_D15"/>
</dbReference>
<dbReference type="Pfam" id="PF01103">
    <property type="entry name" value="Omp85"/>
    <property type="match status" value="1"/>
</dbReference>
<dbReference type="GO" id="GO:0019867">
    <property type="term" value="C:outer membrane"/>
    <property type="evidence" value="ECO:0007669"/>
    <property type="project" value="InterPro"/>
</dbReference>
<dbReference type="Proteomes" id="UP000255283">
    <property type="component" value="Unassembled WGS sequence"/>
</dbReference>
<dbReference type="Gene3D" id="2.40.160.50">
    <property type="entry name" value="membrane protein fhac: a member of the omp85/tpsb transporter family"/>
    <property type="match status" value="1"/>
</dbReference>
<organism evidence="8 9">
    <name type="scientific">Segatella buccae</name>
    <dbReference type="NCBI Taxonomy" id="28126"/>
    <lineage>
        <taxon>Bacteria</taxon>
        <taxon>Pseudomonadati</taxon>
        <taxon>Bacteroidota</taxon>
        <taxon>Bacteroidia</taxon>
        <taxon>Bacteroidales</taxon>
        <taxon>Prevotellaceae</taxon>
        <taxon>Segatella</taxon>
    </lineage>
</organism>
<dbReference type="PANTHER" id="PTHR12815:SF47">
    <property type="entry name" value="TRANSLOCATION AND ASSEMBLY MODULE SUBUNIT TAMA"/>
    <property type="match status" value="1"/>
</dbReference>
<keyword evidence="5" id="KW-0998">Cell outer membrane</keyword>
<dbReference type="InterPro" id="IPR039910">
    <property type="entry name" value="D15-like"/>
</dbReference>
<dbReference type="AlphaFoldDB" id="A0AAQ1UHJ6"/>
<feature type="chain" id="PRO_5042884515" evidence="6">
    <location>
        <begin position="22"/>
        <end position="784"/>
    </location>
</feature>
<accession>A0AAQ1UHJ6</accession>
<keyword evidence="4" id="KW-0472">Membrane</keyword>
<feature type="domain" description="Bacterial surface antigen (D15)" evidence="7">
    <location>
        <begin position="422"/>
        <end position="764"/>
    </location>
</feature>
<feature type="signal peptide" evidence="6">
    <location>
        <begin position="1"/>
        <end position="21"/>
    </location>
</feature>
<comment type="subcellular location">
    <subcellularLocation>
        <location evidence="1">Membrane</location>
    </subcellularLocation>
</comment>
<comment type="caution">
    <text evidence="8">The sequence shown here is derived from an EMBL/GenBank/DDBJ whole genome shotgun (WGS) entry which is preliminary data.</text>
</comment>
<keyword evidence="3 6" id="KW-0732">Signal</keyword>
<evidence type="ECO:0000256" key="5">
    <source>
        <dbReference type="ARBA" id="ARBA00023237"/>
    </source>
</evidence>
<evidence type="ECO:0000256" key="2">
    <source>
        <dbReference type="ARBA" id="ARBA00022692"/>
    </source>
</evidence>
<evidence type="ECO:0000256" key="3">
    <source>
        <dbReference type="ARBA" id="ARBA00022729"/>
    </source>
</evidence>
<proteinExistence type="predicted"/>
<evidence type="ECO:0000313" key="9">
    <source>
        <dbReference type="Proteomes" id="UP000255283"/>
    </source>
</evidence>
<evidence type="ECO:0000256" key="4">
    <source>
        <dbReference type="ARBA" id="ARBA00023136"/>
    </source>
</evidence>